<comment type="caution">
    <text evidence="2">The sequence shown here is derived from an EMBL/GenBank/DDBJ whole genome shotgun (WGS) entry which is preliminary data.</text>
</comment>
<organism evidence="2 3">
    <name type="scientific">Haematobacter massiliensis</name>
    <dbReference type="NCBI Taxonomy" id="195105"/>
    <lineage>
        <taxon>Bacteria</taxon>
        <taxon>Pseudomonadati</taxon>
        <taxon>Pseudomonadota</taxon>
        <taxon>Alphaproteobacteria</taxon>
        <taxon>Rhodobacterales</taxon>
        <taxon>Paracoccaceae</taxon>
        <taxon>Haematobacter</taxon>
    </lineage>
</organism>
<dbReference type="Gene3D" id="3.40.50.2000">
    <property type="entry name" value="Glycogen Phosphorylase B"/>
    <property type="match status" value="2"/>
</dbReference>
<reference evidence="2 3" key="1">
    <citation type="submission" date="2014-03" db="EMBL/GenBank/DDBJ databases">
        <title>Genome of Haematobacter massiliensis CCUG 47968.</title>
        <authorList>
            <person name="Wang D."/>
            <person name="Wang G."/>
        </authorList>
    </citation>
    <scope>NUCLEOTIDE SEQUENCE [LARGE SCALE GENOMIC DNA]</scope>
    <source>
        <strain evidence="2 3">CCUG 47968</strain>
    </source>
</reference>
<evidence type="ECO:0000313" key="3">
    <source>
        <dbReference type="Proteomes" id="UP000028826"/>
    </source>
</evidence>
<dbReference type="AlphaFoldDB" id="A0A086XTJ4"/>
<feature type="domain" description="Glycosyltransferase subfamily 4-like N-terminal" evidence="1">
    <location>
        <begin position="64"/>
        <end position="183"/>
    </location>
</feature>
<protein>
    <recommendedName>
        <fullName evidence="1">Glycosyltransferase subfamily 4-like N-terminal domain-containing protein</fullName>
    </recommendedName>
</protein>
<dbReference type="PANTHER" id="PTHR45947:SF3">
    <property type="entry name" value="SULFOQUINOVOSYL TRANSFERASE SQD2"/>
    <property type="match status" value="1"/>
</dbReference>
<dbReference type="SUPFAM" id="SSF53756">
    <property type="entry name" value="UDP-Glycosyltransferase/glycogen phosphorylase"/>
    <property type="match status" value="1"/>
</dbReference>
<dbReference type="GO" id="GO:0016757">
    <property type="term" value="F:glycosyltransferase activity"/>
    <property type="evidence" value="ECO:0007669"/>
    <property type="project" value="TreeGrafter"/>
</dbReference>
<dbReference type="PANTHER" id="PTHR45947">
    <property type="entry name" value="SULFOQUINOVOSYL TRANSFERASE SQD2"/>
    <property type="match status" value="1"/>
</dbReference>
<name>A0A086XTJ4_9RHOB</name>
<dbReference type="eggNOG" id="COG0438">
    <property type="taxonomic scope" value="Bacteria"/>
</dbReference>
<evidence type="ECO:0000259" key="1">
    <source>
        <dbReference type="Pfam" id="PF13579"/>
    </source>
</evidence>
<dbReference type="InterPro" id="IPR028098">
    <property type="entry name" value="Glyco_trans_4-like_N"/>
</dbReference>
<dbReference type="InterPro" id="IPR050194">
    <property type="entry name" value="Glycosyltransferase_grp1"/>
</dbReference>
<sequence>MRILHLSADYPDPINPRKPRAIANLVALGGAAETFVISLNRGGGLARLAIRDFADAAGGDQRAVIYRGWPKGIGLRRDLLALADRLVADCGARGLRPDVIHAHKLTVEGIVGWRMAQRWGVPFVLSVQGNTDLRILRAKPLLRPLLRRVWQEAAIAFPYAPWAAEGVVAHLGPRPGPTVLLPCPGPADALIAPVLRGPRLVTAFQLADHRRKNLSRLVAAAALAARDMPGLTLDILGDGPQEVRRSLARMIAARAPGVARLAGPVPNGAVQQEFNAAAAFVLVSRAESFGMVFAESLLAGTPCLYPRGQAIGGYFREGDFTLSADPRDTRAIAAAMLRMVREQGEMKARLADAQGSGALDFLRQEDIGARYRGGLADALQNQSTEVRQYLTL</sequence>
<dbReference type="RefSeq" id="WP_035714987.1">
    <property type="nucleotide sequence ID" value="NZ_JGYG01000027.1"/>
</dbReference>
<gene>
    <name evidence="2" type="ORF">CN97_08460</name>
</gene>
<keyword evidence="3" id="KW-1185">Reference proteome</keyword>
<dbReference type="Pfam" id="PF13692">
    <property type="entry name" value="Glyco_trans_1_4"/>
    <property type="match status" value="1"/>
</dbReference>
<dbReference type="Proteomes" id="UP000028826">
    <property type="component" value="Unassembled WGS sequence"/>
</dbReference>
<proteinExistence type="predicted"/>
<dbReference type="OrthoDB" id="7527790at2"/>
<dbReference type="Pfam" id="PF13579">
    <property type="entry name" value="Glyco_trans_4_4"/>
    <property type="match status" value="1"/>
</dbReference>
<accession>A0A086XTJ4</accession>
<dbReference type="STRING" id="195105.CN97_08460"/>
<dbReference type="EMBL" id="JGYG01000027">
    <property type="protein sequence ID" value="KFI25344.1"/>
    <property type="molecule type" value="Genomic_DNA"/>
</dbReference>
<evidence type="ECO:0000313" key="2">
    <source>
        <dbReference type="EMBL" id="KFI25344.1"/>
    </source>
</evidence>